<reference evidence="2 3" key="1">
    <citation type="submission" date="2017-09" db="EMBL/GenBank/DDBJ databases">
        <title>Depth-based differentiation of microbial function through sediment-hosted aquifers and enrichment of novel symbionts in the deep terrestrial subsurface.</title>
        <authorList>
            <person name="Probst A.J."/>
            <person name="Ladd B."/>
            <person name="Jarett J.K."/>
            <person name="Geller-Mcgrath D.E."/>
            <person name="Sieber C.M."/>
            <person name="Emerson J.B."/>
            <person name="Anantharaman K."/>
            <person name="Thomas B.C."/>
            <person name="Malmstrom R."/>
            <person name="Stieglmeier M."/>
            <person name="Klingl A."/>
            <person name="Woyke T."/>
            <person name="Ryan C.M."/>
            <person name="Banfield J.F."/>
        </authorList>
    </citation>
    <scope>NUCLEOTIDE SEQUENCE [LARGE SCALE GENOMIC DNA]</scope>
    <source>
        <strain evidence="2">CG10_big_fil_rev_8_21_14_0_10_49_38</strain>
    </source>
</reference>
<sequence>MDPELKILVKENLEVTKENNLVLKKILGHQRWARLLGGLKWLLIIGSTVGVFYYFQPVFNELWRTYSELLGTVSDFSVDVLPGQN</sequence>
<proteinExistence type="predicted"/>
<keyword evidence="1" id="KW-0472">Membrane</keyword>
<name>A0A2H0RH81_9BACT</name>
<keyword evidence="1" id="KW-1133">Transmembrane helix</keyword>
<protein>
    <submittedName>
        <fullName evidence="2">Uncharacterized protein</fullName>
    </submittedName>
</protein>
<dbReference type="Proteomes" id="UP000230431">
    <property type="component" value="Unassembled WGS sequence"/>
</dbReference>
<feature type="transmembrane region" description="Helical" evidence="1">
    <location>
        <begin position="32"/>
        <end position="55"/>
    </location>
</feature>
<comment type="caution">
    <text evidence="2">The sequence shown here is derived from an EMBL/GenBank/DDBJ whole genome shotgun (WGS) entry which is preliminary data.</text>
</comment>
<evidence type="ECO:0000313" key="3">
    <source>
        <dbReference type="Proteomes" id="UP000230431"/>
    </source>
</evidence>
<accession>A0A2H0RH81</accession>
<dbReference type="EMBL" id="PCYK01000026">
    <property type="protein sequence ID" value="PIR45817.1"/>
    <property type="molecule type" value="Genomic_DNA"/>
</dbReference>
<evidence type="ECO:0000313" key="2">
    <source>
        <dbReference type="EMBL" id="PIR45817.1"/>
    </source>
</evidence>
<evidence type="ECO:0000256" key="1">
    <source>
        <dbReference type="SAM" id="Phobius"/>
    </source>
</evidence>
<keyword evidence="1" id="KW-0812">Transmembrane</keyword>
<gene>
    <name evidence="2" type="ORF">COV08_03050</name>
</gene>
<organism evidence="2 3">
    <name type="scientific">Candidatus Vogelbacteria bacterium CG10_big_fil_rev_8_21_14_0_10_49_38</name>
    <dbReference type="NCBI Taxonomy" id="1975043"/>
    <lineage>
        <taxon>Bacteria</taxon>
        <taxon>Candidatus Vogeliibacteriota</taxon>
    </lineage>
</organism>
<dbReference type="AlphaFoldDB" id="A0A2H0RH81"/>